<organism evidence="2 3">
    <name type="scientific">Stylosanthes scabra</name>
    <dbReference type="NCBI Taxonomy" id="79078"/>
    <lineage>
        <taxon>Eukaryota</taxon>
        <taxon>Viridiplantae</taxon>
        <taxon>Streptophyta</taxon>
        <taxon>Embryophyta</taxon>
        <taxon>Tracheophyta</taxon>
        <taxon>Spermatophyta</taxon>
        <taxon>Magnoliopsida</taxon>
        <taxon>eudicotyledons</taxon>
        <taxon>Gunneridae</taxon>
        <taxon>Pentapetalae</taxon>
        <taxon>rosids</taxon>
        <taxon>fabids</taxon>
        <taxon>Fabales</taxon>
        <taxon>Fabaceae</taxon>
        <taxon>Papilionoideae</taxon>
        <taxon>50 kb inversion clade</taxon>
        <taxon>dalbergioids sensu lato</taxon>
        <taxon>Dalbergieae</taxon>
        <taxon>Pterocarpus clade</taxon>
        <taxon>Stylosanthes</taxon>
    </lineage>
</organism>
<protein>
    <submittedName>
        <fullName evidence="2">Uncharacterized protein</fullName>
    </submittedName>
</protein>
<feature type="region of interest" description="Disordered" evidence="1">
    <location>
        <begin position="1"/>
        <end position="99"/>
    </location>
</feature>
<dbReference type="EMBL" id="JASCZI010124554">
    <property type="protein sequence ID" value="MED6166000.1"/>
    <property type="molecule type" value="Genomic_DNA"/>
</dbReference>
<feature type="compositionally biased region" description="Basic and acidic residues" evidence="1">
    <location>
        <begin position="77"/>
        <end position="95"/>
    </location>
</feature>
<feature type="region of interest" description="Disordered" evidence="1">
    <location>
        <begin position="118"/>
        <end position="140"/>
    </location>
</feature>
<comment type="caution">
    <text evidence="2">The sequence shown here is derived from an EMBL/GenBank/DDBJ whole genome shotgun (WGS) entry which is preliminary data.</text>
</comment>
<evidence type="ECO:0000313" key="2">
    <source>
        <dbReference type="EMBL" id="MED6166000.1"/>
    </source>
</evidence>
<evidence type="ECO:0000256" key="1">
    <source>
        <dbReference type="SAM" id="MobiDB-lite"/>
    </source>
</evidence>
<feature type="compositionally biased region" description="Basic and acidic residues" evidence="1">
    <location>
        <begin position="10"/>
        <end position="24"/>
    </location>
</feature>
<sequence>MTNYFPSDICDGKSDGKTYIKLEARTPFPDQRRRGRVRRERREPNHSPPPSPPATAPLPSTGTPFPRGASYAASTHAQEHEEERLGPQRRLRDAPADAPTAAFCGRATVAAVSLSQLRPAPPPSCRRRHSLPLVQVSAST</sequence>
<gene>
    <name evidence="2" type="ORF">PIB30_104919</name>
</gene>
<reference evidence="2 3" key="1">
    <citation type="journal article" date="2023" name="Plants (Basel)">
        <title>Bridging the Gap: Combining Genomics and Transcriptomics Approaches to Understand Stylosanthes scabra, an Orphan Legume from the Brazilian Caatinga.</title>
        <authorList>
            <person name="Ferreira-Neto J.R.C."/>
            <person name="da Silva M.D."/>
            <person name="Binneck E."/>
            <person name="de Melo N.F."/>
            <person name="da Silva R.H."/>
            <person name="de Melo A.L.T.M."/>
            <person name="Pandolfi V."/>
            <person name="Bustamante F.O."/>
            <person name="Brasileiro-Vidal A.C."/>
            <person name="Benko-Iseppon A.M."/>
        </authorList>
    </citation>
    <scope>NUCLEOTIDE SEQUENCE [LARGE SCALE GENOMIC DNA]</scope>
    <source>
        <tissue evidence="2">Leaves</tissue>
    </source>
</reference>
<keyword evidence="3" id="KW-1185">Reference proteome</keyword>
<proteinExistence type="predicted"/>
<accession>A0ABU6UZN9</accession>
<feature type="compositionally biased region" description="Pro residues" evidence="1">
    <location>
        <begin position="46"/>
        <end position="56"/>
    </location>
</feature>
<name>A0ABU6UZN9_9FABA</name>
<evidence type="ECO:0000313" key="3">
    <source>
        <dbReference type="Proteomes" id="UP001341840"/>
    </source>
</evidence>
<dbReference type="Proteomes" id="UP001341840">
    <property type="component" value="Unassembled WGS sequence"/>
</dbReference>